<dbReference type="AlphaFoldDB" id="A0A9Q4G0L6"/>
<comment type="caution">
    <text evidence="2">The sequence shown here is derived from an EMBL/GenBank/DDBJ whole genome shotgun (WGS) entry which is preliminary data.</text>
</comment>
<protein>
    <submittedName>
        <fullName evidence="2">DUF4367 domain-containing protein</fullName>
    </submittedName>
</protein>
<dbReference type="PROSITE" id="PS51257">
    <property type="entry name" value="PROKAR_LIPOPROTEIN"/>
    <property type="match status" value="1"/>
</dbReference>
<evidence type="ECO:0000259" key="1">
    <source>
        <dbReference type="Pfam" id="PF14285"/>
    </source>
</evidence>
<dbReference type="InterPro" id="IPR029046">
    <property type="entry name" value="LolA/LolB/LppX"/>
</dbReference>
<dbReference type="Proteomes" id="UP001057753">
    <property type="component" value="Unassembled WGS sequence"/>
</dbReference>
<sequence>MLKGLLPLVSGLSLVSTVVGCSLQNTEEIIENATQAYDNLESYYAEITHSYYIDGEKETVIYKEWNVAPDKHRIELRNGYTYVSNEDESWLYDKEENMITILDDQEDIMIGIPDESHVVNDILTAMLDSSDVVVEGNVTVAGRSTVHLSLTPHSSTLNSGSYDIWIDEETYIPLKIMWEEDSFRSETLFNLIDYNINVNNDLFRLDPPANAEIQTMEEYLSDSLTLEELEEKADYEIPQLTYVPSGYHFQEAKYFEAFRESMIEFRNNDDDYLILSVSETTRDIPDDGQHELLDIGRFIGTYSSIENTQLLSWNTGKLQLELIATGSDLNKKDVLKTAEHIN</sequence>
<feature type="domain" description="DUF4367" evidence="1">
    <location>
        <begin position="238"/>
        <end position="341"/>
    </location>
</feature>
<dbReference type="CDD" id="cd16325">
    <property type="entry name" value="LolA"/>
    <property type="match status" value="1"/>
</dbReference>
<dbReference type="Gene3D" id="2.50.20.10">
    <property type="entry name" value="Lipoprotein localisation LolA/LolB/LppX"/>
    <property type="match status" value="1"/>
</dbReference>
<dbReference type="Pfam" id="PF14285">
    <property type="entry name" value="DUF4367"/>
    <property type="match status" value="1"/>
</dbReference>
<dbReference type="InterPro" id="IPR052944">
    <property type="entry name" value="Sporulation_related"/>
</dbReference>
<dbReference type="EMBL" id="JABXYM010000001">
    <property type="protein sequence ID" value="MCR6097954.1"/>
    <property type="molecule type" value="Genomic_DNA"/>
</dbReference>
<evidence type="ECO:0000313" key="3">
    <source>
        <dbReference type="Proteomes" id="UP001057753"/>
    </source>
</evidence>
<reference evidence="2" key="1">
    <citation type="submission" date="2020-06" db="EMBL/GenBank/DDBJ databases">
        <title>Insight into the genomes of haloalkaliphilic bacilli from Kenyan soda lakes.</title>
        <authorList>
            <person name="Mwirichia R."/>
            <person name="Villamizar G.C."/>
            <person name="Poehlein A."/>
            <person name="Mugweru J."/>
            <person name="Kipnyargis A."/>
            <person name="Kiplimo D."/>
            <person name="Orwa P."/>
            <person name="Daniel R."/>
        </authorList>
    </citation>
    <scope>NUCLEOTIDE SEQUENCE</scope>
    <source>
        <strain evidence="2">B1096_S55</strain>
    </source>
</reference>
<organism evidence="2 3">
    <name type="scientific">Salipaludibacillus agaradhaerens</name>
    <name type="common">Bacillus agaradhaerens</name>
    <dbReference type="NCBI Taxonomy" id="76935"/>
    <lineage>
        <taxon>Bacteria</taxon>
        <taxon>Bacillati</taxon>
        <taxon>Bacillota</taxon>
        <taxon>Bacilli</taxon>
        <taxon>Bacillales</taxon>
        <taxon>Bacillaceae</taxon>
    </lineage>
</organism>
<dbReference type="InterPro" id="IPR004564">
    <property type="entry name" value="OM_lipoprot_carrier_LolA-like"/>
</dbReference>
<dbReference type="SUPFAM" id="SSF89392">
    <property type="entry name" value="Prokaryotic lipoproteins and lipoprotein localization factors"/>
    <property type="match status" value="1"/>
</dbReference>
<dbReference type="PANTHER" id="PTHR37507">
    <property type="entry name" value="SPORULATION PROTEIN YDCC"/>
    <property type="match status" value="1"/>
</dbReference>
<dbReference type="PANTHER" id="PTHR37507:SF2">
    <property type="entry name" value="SPORULATION PROTEIN YDCC"/>
    <property type="match status" value="1"/>
</dbReference>
<keyword evidence="3" id="KW-1185">Reference proteome</keyword>
<dbReference type="InterPro" id="IPR025377">
    <property type="entry name" value="DUF4367"/>
</dbReference>
<dbReference type="RefSeq" id="WP_257822325.1">
    <property type="nucleotide sequence ID" value="NZ_JABXYM010000001.1"/>
</dbReference>
<evidence type="ECO:0000313" key="2">
    <source>
        <dbReference type="EMBL" id="MCR6097954.1"/>
    </source>
</evidence>
<gene>
    <name evidence="2" type="ORF">HXA33_15560</name>
</gene>
<proteinExistence type="predicted"/>
<name>A0A9Q4G0L6_SALAG</name>
<accession>A0A9Q4G0L6</accession>